<evidence type="ECO:0008006" key="3">
    <source>
        <dbReference type="Google" id="ProtNLM"/>
    </source>
</evidence>
<organism evidence="1 2">
    <name type="scientific">Streptoalloteichus hindustanus</name>
    <dbReference type="NCBI Taxonomy" id="2017"/>
    <lineage>
        <taxon>Bacteria</taxon>
        <taxon>Bacillati</taxon>
        <taxon>Actinomycetota</taxon>
        <taxon>Actinomycetes</taxon>
        <taxon>Pseudonocardiales</taxon>
        <taxon>Pseudonocardiaceae</taxon>
        <taxon>Streptoalloteichus</taxon>
    </lineage>
</organism>
<reference evidence="1 2" key="1">
    <citation type="submission" date="2016-11" db="EMBL/GenBank/DDBJ databases">
        <authorList>
            <person name="Jaros S."/>
            <person name="Januszkiewicz K."/>
            <person name="Wedrychowicz H."/>
        </authorList>
    </citation>
    <scope>NUCLEOTIDE SEQUENCE [LARGE SCALE GENOMIC DNA]</scope>
    <source>
        <strain evidence="1 2">DSM 44523</strain>
    </source>
</reference>
<proteinExistence type="predicted"/>
<dbReference type="AlphaFoldDB" id="A0A1M4UMR9"/>
<dbReference type="InterPro" id="IPR011990">
    <property type="entry name" value="TPR-like_helical_dom_sf"/>
</dbReference>
<dbReference type="Gene3D" id="1.25.40.10">
    <property type="entry name" value="Tetratricopeptide repeat domain"/>
    <property type="match status" value="1"/>
</dbReference>
<dbReference type="EMBL" id="FQVN01000001">
    <property type="protein sequence ID" value="SHE57863.1"/>
    <property type="molecule type" value="Genomic_DNA"/>
</dbReference>
<keyword evidence="2" id="KW-1185">Reference proteome</keyword>
<accession>A0A1M4UMR9</accession>
<dbReference type="Proteomes" id="UP000184501">
    <property type="component" value="Unassembled WGS sequence"/>
</dbReference>
<evidence type="ECO:0000313" key="1">
    <source>
        <dbReference type="EMBL" id="SHE57863.1"/>
    </source>
</evidence>
<dbReference type="SUPFAM" id="SSF48452">
    <property type="entry name" value="TPR-like"/>
    <property type="match status" value="1"/>
</dbReference>
<protein>
    <recommendedName>
        <fullName evidence="3">Transcriptional regulator</fullName>
    </recommendedName>
</protein>
<evidence type="ECO:0000313" key="2">
    <source>
        <dbReference type="Proteomes" id="UP000184501"/>
    </source>
</evidence>
<dbReference type="STRING" id="2017.SAMN05444320_101481"/>
<sequence length="336" mass="36514">MQRRKFLSHAGQTILSAAVFGDPGLASPQHIDTTPLPHRVGMSDVHQLDDAVRRLFVLERTHGGGVVLHLAEGLANWSHQVLRAQGTEAVQHALRSAVARLHGKVAWAAYDFGLPDKARHHLLVGLQLAREAGDPYVQAYLLNTSARVEMHNGTPDTALQLLQLGYTPALAARSSLLIALMECKIAGAYAKLGARDPVVRALATARESFDRVPHEESPSWLEFFFTRASLAGAEGVAWASLGEEERAINALTEALRKRGDESPLAQSFELAELGAAHLRNGDTNEGVRIGMKSLDLVGPLRSQRARDRLKPLHAAALRSGRQAADLTHRIALARRT</sequence>
<gene>
    <name evidence="1" type="ORF">SAMN05444320_101481</name>
</gene>
<name>A0A1M4UMR9_STRHI</name>